<organism evidence="1">
    <name type="scientific">marine sediment metagenome</name>
    <dbReference type="NCBI Taxonomy" id="412755"/>
    <lineage>
        <taxon>unclassified sequences</taxon>
        <taxon>metagenomes</taxon>
        <taxon>ecological metagenomes</taxon>
    </lineage>
</organism>
<feature type="non-terminal residue" evidence="1">
    <location>
        <position position="56"/>
    </location>
</feature>
<sequence length="56" mass="6257">MKEMTHEQFQLAIQALAKQIKEHKFVGIYGIPRGGMVVAVYLSHCTGIPVTQFLTP</sequence>
<dbReference type="Gene3D" id="3.40.50.2020">
    <property type="match status" value="1"/>
</dbReference>
<dbReference type="AlphaFoldDB" id="X0V5X3"/>
<reference evidence="1" key="1">
    <citation type="journal article" date="2014" name="Front. Microbiol.">
        <title>High frequency of phylogenetically diverse reductive dehalogenase-homologous genes in deep subseafloor sedimentary metagenomes.</title>
        <authorList>
            <person name="Kawai M."/>
            <person name="Futagami T."/>
            <person name="Toyoda A."/>
            <person name="Takaki Y."/>
            <person name="Nishi S."/>
            <person name="Hori S."/>
            <person name="Arai W."/>
            <person name="Tsubouchi T."/>
            <person name="Morono Y."/>
            <person name="Uchiyama I."/>
            <person name="Ito T."/>
            <person name="Fujiyama A."/>
            <person name="Inagaki F."/>
            <person name="Takami H."/>
        </authorList>
    </citation>
    <scope>NUCLEOTIDE SEQUENCE</scope>
    <source>
        <strain evidence="1">Expedition CK06-06</strain>
    </source>
</reference>
<evidence type="ECO:0008006" key="2">
    <source>
        <dbReference type="Google" id="ProtNLM"/>
    </source>
</evidence>
<proteinExistence type="predicted"/>
<comment type="caution">
    <text evidence="1">The sequence shown here is derived from an EMBL/GenBank/DDBJ whole genome shotgun (WGS) entry which is preliminary data.</text>
</comment>
<dbReference type="InterPro" id="IPR000836">
    <property type="entry name" value="PRTase_dom"/>
</dbReference>
<dbReference type="CDD" id="cd06223">
    <property type="entry name" value="PRTases_typeI"/>
    <property type="match status" value="1"/>
</dbReference>
<name>X0V5X3_9ZZZZ</name>
<protein>
    <recommendedName>
        <fullName evidence="2">Phosphoribosyltransferase domain-containing protein</fullName>
    </recommendedName>
</protein>
<accession>X0V5X3</accession>
<dbReference type="EMBL" id="BARS01020397">
    <property type="protein sequence ID" value="GAG06792.1"/>
    <property type="molecule type" value="Genomic_DNA"/>
</dbReference>
<gene>
    <name evidence="1" type="ORF">S01H1_32896</name>
</gene>
<evidence type="ECO:0000313" key="1">
    <source>
        <dbReference type="EMBL" id="GAG06792.1"/>
    </source>
</evidence>
<dbReference type="InterPro" id="IPR029057">
    <property type="entry name" value="PRTase-like"/>
</dbReference>
<dbReference type="SUPFAM" id="SSF53271">
    <property type="entry name" value="PRTase-like"/>
    <property type="match status" value="1"/>
</dbReference>